<dbReference type="PANTHER" id="PTHR32071">
    <property type="entry name" value="TRANSCRIPTIONAL REGULATORY PROTEIN"/>
    <property type="match status" value="1"/>
</dbReference>
<dbReference type="Gene3D" id="3.40.50.300">
    <property type="entry name" value="P-loop containing nucleotide triphosphate hydrolases"/>
    <property type="match status" value="1"/>
</dbReference>
<evidence type="ECO:0000256" key="2">
    <source>
        <dbReference type="ARBA" id="ARBA00022840"/>
    </source>
</evidence>
<dbReference type="Gene3D" id="1.10.8.60">
    <property type="match status" value="1"/>
</dbReference>
<dbReference type="GO" id="GO:0005524">
    <property type="term" value="F:ATP binding"/>
    <property type="evidence" value="ECO:0007669"/>
    <property type="project" value="UniProtKB-KW"/>
</dbReference>
<name>I2Q6H5_9BACT</name>
<dbReference type="OrthoDB" id="9771372at2"/>
<dbReference type="InterPro" id="IPR002078">
    <property type="entry name" value="Sigma_54_int"/>
</dbReference>
<organism evidence="4">
    <name type="scientific">Desulfovibrio sp. U5L</name>
    <dbReference type="NCBI Taxonomy" id="596152"/>
    <lineage>
        <taxon>Bacteria</taxon>
        <taxon>Pseudomonadati</taxon>
        <taxon>Thermodesulfobacteriota</taxon>
        <taxon>Desulfovibrionia</taxon>
        <taxon>Desulfovibrionales</taxon>
        <taxon>Desulfovibrionaceae</taxon>
        <taxon>Desulfovibrio</taxon>
    </lineage>
</organism>
<dbReference type="AlphaFoldDB" id="I2Q6H5"/>
<dbReference type="CDD" id="cd00009">
    <property type="entry name" value="AAA"/>
    <property type="match status" value="1"/>
</dbReference>
<evidence type="ECO:0000259" key="3">
    <source>
        <dbReference type="PROSITE" id="PS50045"/>
    </source>
</evidence>
<evidence type="ECO:0000256" key="1">
    <source>
        <dbReference type="ARBA" id="ARBA00022741"/>
    </source>
</evidence>
<gene>
    <name evidence="4" type="ORF">DesU5LDRAFT_3764</name>
</gene>
<reference evidence="4" key="1">
    <citation type="submission" date="2011-11" db="EMBL/GenBank/DDBJ databases">
        <title>Improved High-Quality Draft sequence of Desulfovibrio sp. U5L.</title>
        <authorList>
            <consortium name="US DOE Joint Genome Institute"/>
            <person name="Lucas S."/>
            <person name="Han J."/>
            <person name="Lapidus A."/>
            <person name="Cheng J.-F."/>
            <person name="Goodwin L."/>
            <person name="Pitluck S."/>
            <person name="Peters L."/>
            <person name="Ovchinnikova G."/>
            <person name="Held B."/>
            <person name="Detter J.C."/>
            <person name="Han C."/>
            <person name="Tapia R."/>
            <person name="Land M."/>
            <person name="Hauser L."/>
            <person name="Kyrpides N."/>
            <person name="Ivanova N."/>
            <person name="Pagani I."/>
            <person name="Gabster J."/>
            <person name="Walker C."/>
            <person name="Stolyar S."/>
            <person name="Stahl D."/>
            <person name="Arkin A."/>
            <person name="Dehal P."/>
            <person name="Hazen T."/>
            <person name="Woyke T."/>
        </authorList>
    </citation>
    <scope>NUCLEOTIDE SEQUENCE [LARGE SCALE GENOMIC DNA]</scope>
    <source>
        <strain evidence="4">U5L</strain>
    </source>
</reference>
<dbReference type="GO" id="GO:0003677">
    <property type="term" value="F:DNA binding"/>
    <property type="evidence" value="ECO:0007669"/>
    <property type="project" value="UniProtKB-KW"/>
</dbReference>
<dbReference type="STRING" id="596152.DesU5LDRAFT_3764"/>
<dbReference type="InterPro" id="IPR003593">
    <property type="entry name" value="AAA+_ATPase"/>
</dbReference>
<keyword evidence="1" id="KW-0547">Nucleotide-binding</keyword>
<dbReference type="HOGENOM" id="CLU_448149_0_0_7"/>
<feature type="domain" description="Sigma-54 factor interaction" evidence="3">
    <location>
        <begin position="9"/>
        <end position="239"/>
    </location>
</feature>
<dbReference type="InterPro" id="IPR027417">
    <property type="entry name" value="P-loop_NTPase"/>
</dbReference>
<accession>I2Q6H5</accession>
<dbReference type="SUPFAM" id="SSF52540">
    <property type="entry name" value="P-loop containing nucleoside triphosphate hydrolases"/>
    <property type="match status" value="1"/>
</dbReference>
<dbReference type="GO" id="GO:0006355">
    <property type="term" value="P:regulation of DNA-templated transcription"/>
    <property type="evidence" value="ECO:0007669"/>
    <property type="project" value="InterPro"/>
</dbReference>
<sequence>MTRREWLVLPGMTQVFLRYLSMVKEYLSGKSTIHNKPLMIIGDSGVGKGLFIDCARQIFESAEFGLPSQLPRQAKPFLRINCASFTKELADSEIFGHEKGAFTGATKEKIGIVEEANGGLLVLDEIGELPEVVQAKILIFIEEGEFRRVGSNKIRRSDVFIIGTTNQRQGSFRPDFWYRFFPVFIPALYERRLDVLYYIALKYPKIFSRLTPQHALSLLAHNWPGNIRELERVISIIMSEDLMRESQLSSGTDVKKESMPLVFPVDTRQTSLAEMYLSRFCSDLLAANFNIKSFNLIVSSYGLQIPYSFASANGFEEIKKVYAELSSTSFSYIYNNLTGVADGNNKNQKSNEKSYIDHSSIFLICPELEKEKNVVDFHKSFEDIIDVSSLLVLIQQMQNTINDESSFYLNLKIDFDNCTKSVENLEKVYLISRDSRIENIGVCFSCVCDIFLKNKASPLNVFDEADVHLAGGSLFGKVRNSIMTAFEKAGLISESLEYALGKKLIFDKKYRVEVDWGDYVKSVLINNDICSGDVEINSVAQSLNECESILYKVTEEELLVSYYRYLRSKYSKVVQVCKHAGLNNSTCRNQLRKYGLLPKQMKEGANRLK</sequence>
<protein>
    <submittedName>
        <fullName evidence="4">Response regulator with CheY-like receiver, AAA-type ATPase, and DNA-binding domains</fullName>
    </submittedName>
</protein>
<dbReference type="eggNOG" id="COG3604">
    <property type="taxonomic scope" value="Bacteria"/>
</dbReference>
<dbReference type="Pfam" id="PF00158">
    <property type="entry name" value="Sigma54_activat"/>
    <property type="match status" value="1"/>
</dbReference>
<evidence type="ECO:0000313" key="4">
    <source>
        <dbReference type="EMBL" id="EIG55381.1"/>
    </source>
</evidence>
<proteinExistence type="predicted"/>
<dbReference type="PROSITE" id="PS50045">
    <property type="entry name" value="SIGMA54_INTERACT_4"/>
    <property type="match status" value="1"/>
</dbReference>
<keyword evidence="4" id="KW-0238">DNA-binding</keyword>
<dbReference type="SMART" id="SM00382">
    <property type="entry name" value="AAA"/>
    <property type="match status" value="1"/>
</dbReference>
<dbReference type="EMBL" id="JH600068">
    <property type="protein sequence ID" value="EIG55381.1"/>
    <property type="molecule type" value="Genomic_DNA"/>
</dbReference>
<keyword evidence="2" id="KW-0067">ATP-binding</keyword>